<gene>
    <name evidence="1" type="ORF">Tco_0677531</name>
</gene>
<reference evidence="1" key="1">
    <citation type="journal article" date="2022" name="Int. J. Mol. Sci.">
        <title>Draft Genome of Tanacetum Coccineum: Genomic Comparison of Closely Related Tanacetum-Family Plants.</title>
        <authorList>
            <person name="Yamashiro T."/>
            <person name="Shiraishi A."/>
            <person name="Nakayama K."/>
            <person name="Satake H."/>
        </authorList>
    </citation>
    <scope>NUCLEOTIDE SEQUENCE</scope>
</reference>
<dbReference type="Proteomes" id="UP001151760">
    <property type="component" value="Unassembled WGS sequence"/>
</dbReference>
<comment type="caution">
    <text evidence="1">The sequence shown here is derived from an EMBL/GenBank/DDBJ whole genome shotgun (WGS) entry which is preliminary data.</text>
</comment>
<proteinExistence type="predicted"/>
<dbReference type="EMBL" id="BQNB010009397">
    <property type="protein sequence ID" value="GJS62967.1"/>
    <property type="molecule type" value="Genomic_DNA"/>
</dbReference>
<evidence type="ECO:0000313" key="2">
    <source>
        <dbReference type="Proteomes" id="UP001151760"/>
    </source>
</evidence>
<keyword evidence="2" id="KW-1185">Reference proteome</keyword>
<evidence type="ECO:0000313" key="1">
    <source>
        <dbReference type="EMBL" id="GJS62967.1"/>
    </source>
</evidence>
<accession>A0ABQ4XDT4</accession>
<organism evidence="1 2">
    <name type="scientific">Tanacetum coccineum</name>
    <dbReference type="NCBI Taxonomy" id="301880"/>
    <lineage>
        <taxon>Eukaryota</taxon>
        <taxon>Viridiplantae</taxon>
        <taxon>Streptophyta</taxon>
        <taxon>Embryophyta</taxon>
        <taxon>Tracheophyta</taxon>
        <taxon>Spermatophyta</taxon>
        <taxon>Magnoliopsida</taxon>
        <taxon>eudicotyledons</taxon>
        <taxon>Gunneridae</taxon>
        <taxon>Pentapetalae</taxon>
        <taxon>asterids</taxon>
        <taxon>campanulids</taxon>
        <taxon>Asterales</taxon>
        <taxon>Asteraceae</taxon>
        <taxon>Asteroideae</taxon>
        <taxon>Anthemideae</taxon>
        <taxon>Anthemidinae</taxon>
        <taxon>Tanacetum</taxon>
    </lineage>
</organism>
<name>A0ABQ4XDT4_9ASTR</name>
<protein>
    <submittedName>
        <fullName evidence="1">Uncharacterized protein</fullName>
    </submittedName>
</protein>
<sequence length="268" mass="29780">MDKTGTKRLCLNMEVEDDEVGDLGEPANYKTAMLDPDKVIWQGAMDEEMKYLKGKRLNMKKVPDAFAVGSIMFAAQGHGCGVCSKLGLSHINSIQDKLHWVVVNGGASRLGRAKKQTTIEMIERNLSTCLQSEALYGSIVTILLQSYFANELGVLKGARHFLRWDINIGKVNVHANELDFRLASSFWGLVFWLKDVFGVFGPPMETDALLLGKTLNLNGCMCGANITDYGVVALLLEDVAVKFEKKNQKIQMKSKRQRDKAAVRFTSV</sequence>
<reference evidence="1" key="2">
    <citation type="submission" date="2022-01" db="EMBL/GenBank/DDBJ databases">
        <authorList>
            <person name="Yamashiro T."/>
            <person name="Shiraishi A."/>
            <person name="Satake H."/>
            <person name="Nakayama K."/>
        </authorList>
    </citation>
    <scope>NUCLEOTIDE SEQUENCE</scope>
</reference>